<evidence type="ECO:0000313" key="3">
    <source>
        <dbReference type="EMBL" id="RLL07650.1"/>
    </source>
</evidence>
<dbReference type="InterPro" id="IPR007419">
    <property type="entry name" value="BFD-like_2Fe2S-bd_dom"/>
</dbReference>
<gene>
    <name evidence="3" type="ORF">D4A47_13090</name>
</gene>
<dbReference type="AlphaFoldDB" id="A0A498CX53"/>
<feature type="domain" description="BFD-like [2Fe-2S]-binding" evidence="2">
    <location>
        <begin position="398"/>
        <end position="451"/>
    </location>
</feature>
<dbReference type="InterPro" id="IPR006076">
    <property type="entry name" value="FAD-dep_OxRdtase"/>
</dbReference>
<reference evidence="3 4" key="1">
    <citation type="submission" date="2018-10" db="EMBL/GenBank/DDBJ databases">
        <title>Anaerotruncus faecis sp. nov., isolated from human feces.</title>
        <authorList>
            <person name="Wang Y.-J."/>
        </authorList>
    </citation>
    <scope>NUCLEOTIDE SEQUENCE [LARGE SCALE GENOMIC DNA]</scope>
    <source>
        <strain evidence="3 4">22A2-44</strain>
    </source>
</reference>
<dbReference type="Gene3D" id="3.30.9.10">
    <property type="entry name" value="D-Amino Acid Oxidase, subunit A, domain 2"/>
    <property type="match status" value="1"/>
</dbReference>
<dbReference type="Pfam" id="PF01266">
    <property type="entry name" value="DAO"/>
    <property type="match status" value="1"/>
</dbReference>
<dbReference type="PANTHER" id="PTHR42720">
    <property type="entry name" value="GLYCEROL-3-PHOSPHATE DEHYDROGENASE"/>
    <property type="match status" value="1"/>
</dbReference>
<sequence>MLDVAIIGGGIVGAACAYELSRYRLSVAVLERENDVACGTTKANSAILHAGYDPPPGTLMARLNVEGVRLAEELCRKLDVPYRQCGSLVAAFSGEDAGLLRTLYSRGVENGVPGLSLLDAAQVRNLEPNLSPEVVGALYAPTAAIVNPWEYALALAETAVRNGVSLHLNAGVTAIRRCKGGFELDTAAGRFWARYVLNAAGLYSDEVHNMAAAPAFRIHPDRGEYYLLDKSEGERVSHVVFQCPTRAGKGTLVAPTVHGNLIVGPNNEPPRERDDTATTAGGLEEVMRLARKSVPSINFRESIRNFAGVRAAADGADDFIIAEAADAPGLIDIAGIKSPGLSAAPAIARMAAELLEDCGLRLVKKDFFIDTRRRVRFKELPCEEKARLAEENPAYGRVICRCETITEGEILDALRGPIPPCSVDGVKRRCNAGMGRCQGGFCGPRVFELLARERGLPPEEILQDRAGSYIITGKTKMGGAGLV</sequence>
<dbReference type="EMBL" id="RCHT01000045">
    <property type="protein sequence ID" value="RLL07650.1"/>
    <property type="molecule type" value="Genomic_DNA"/>
</dbReference>
<evidence type="ECO:0000313" key="4">
    <source>
        <dbReference type="Proteomes" id="UP000276301"/>
    </source>
</evidence>
<feature type="domain" description="FAD dependent oxidoreductase" evidence="1">
    <location>
        <begin position="3"/>
        <end position="354"/>
    </location>
</feature>
<dbReference type="SUPFAM" id="SSF51905">
    <property type="entry name" value="FAD/NAD(P)-binding domain"/>
    <property type="match status" value="1"/>
</dbReference>
<accession>A0A498CX53</accession>
<protein>
    <submittedName>
        <fullName evidence="3">FAD/NAD(P)-binding oxidoreductase</fullName>
    </submittedName>
</protein>
<proteinExistence type="predicted"/>
<dbReference type="RefSeq" id="WP_121587621.1">
    <property type="nucleotide sequence ID" value="NZ_RCHT01000045.1"/>
</dbReference>
<dbReference type="InterPro" id="IPR041854">
    <property type="entry name" value="BFD-like_2Fe2S-bd_dom_sf"/>
</dbReference>
<dbReference type="Pfam" id="PF04324">
    <property type="entry name" value="Fer2_BFD"/>
    <property type="match status" value="1"/>
</dbReference>
<keyword evidence="4" id="KW-1185">Reference proteome</keyword>
<dbReference type="SUPFAM" id="SSF54373">
    <property type="entry name" value="FAD-linked reductases, C-terminal domain"/>
    <property type="match status" value="1"/>
</dbReference>
<dbReference type="CDD" id="cd19946">
    <property type="entry name" value="GlpA-like_Fer2_BFD-like"/>
    <property type="match status" value="1"/>
</dbReference>
<organism evidence="3 4">
    <name type="scientific">Anaerotruncus massiliensis</name>
    <name type="common">ex Liu et al. 2021</name>
    <dbReference type="NCBI Taxonomy" id="2321404"/>
    <lineage>
        <taxon>Bacteria</taxon>
        <taxon>Bacillati</taxon>
        <taxon>Bacillota</taxon>
        <taxon>Clostridia</taxon>
        <taxon>Eubacteriales</taxon>
        <taxon>Oscillospiraceae</taxon>
        <taxon>Anaerotruncus</taxon>
    </lineage>
</organism>
<comment type="caution">
    <text evidence="3">The sequence shown here is derived from an EMBL/GenBank/DDBJ whole genome shotgun (WGS) entry which is preliminary data.</text>
</comment>
<evidence type="ECO:0000259" key="1">
    <source>
        <dbReference type="Pfam" id="PF01266"/>
    </source>
</evidence>
<dbReference type="Gene3D" id="1.10.10.1100">
    <property type="entry name" value="BFD-like [2Fe-2S]-binding domain"/>
    <property type="match status" value="1"/>
</dbReference>
<dbReference type="PANTHER" id="PTHR42720:SF1">
    <property type="entry name" value="GLYCEROL 3-PHOSPHATE OXIDASE"/>
    <property type="match status" value="1"/>
</dbReference>
<name>A0A498CX53_9FIRM</name>
<dbReference type="InterPro" id="IPR052745">
    <property type="entry name" value="G3P_Oxidase/Oxidoreductase"/>
</dbReference>
<evidence type="ECO:0000259" key="2">
    <source>
        <dbReference type="Pfam" id="PF04324"/>
    </source>
</evidence>
<dbReference type="Gene3D" id="3.50.50.60">
    <property type="entry name" value="FAD/NAD(P)-binding domain"/>
    <property type="match status" value="1"/>
</dbReference>
<dbReference type="Proteomes" id="UP000276301">
    <property type="component" value="Unassembled WGS sequence"/>
</dbReference>
<dbReference type="InterPro" id="IPR036188">
    <property type="entry name" value="FAD/NAD-bd_sf"/>
</dbReference>